<dbReference type="RefSeq" id="WP_379027867.1">
    <property type="nucleotide sequence ID" value="NZ_JBHRXE010000008.1"/>
</dbReference>
<dbReference type="SUPFAM" id="SSF55166">
    <property type="entry name" value="Hedgehog/DD-peptidase"/>
    <property type="match status" value="1"/>
</dbReference>
<gene>
    <name evidence="2" type="ORF">ACFOMP_03320</name>
</gene>
<sequence length="206" mass="22796">MPLAEFPRAGWCWPNFRPEEPACKDGSILIHPPTVDKLQRLRDRLGAPLVVNSAFRSPGYNKRIGGAAGSMHLAARAYDIRMAGHDPHQFEAAARKAGFTGFGLGAQTDIPIPASRMIRPPARIMLRQHRLARCALNPHKRGENPCRAGSGCRHQPMQKPGIRSRLTGTRITPIFNWLKSSNHGRTPSAETVTNRRAIPTENLYVS</sequence>
<evidence type="ECO:0000313" key="2">
    <source>
        <dbReference type="EMBL" id="MFC3568480.1"/>
    </source>
</evidence>
<comment type="caution">
    <text evidence="2">The sequence shown here is derived from an EMBL/GenBank/DDBJ whole genome shotgun (WGS) entry which is preliminary data.</text>
</comment>
<dbReference type="EMBL" id="JBHRXE010000008">
    <property type="protein sequence ID" value="MFC3568480.1"/>
    <property type="molecule type" value="Genomic_DNA"/>
</dbReference>
<keyword evidence="3" id="KW-1185">Reference proteome</keyword>
<reference evidence="3" key="1">
    <citation type="journal article" date="2019" name="Int. J. Syst. Evol. Microbiol.">
        <title>The Global Catalogue of Microorganisms (GCM) 10K type strain sequencing project: providing services to taxonomists for standard genome sequencing and annotation.</title>
        <authorList>
            <consortium name="The Broad Institute Genomics Platform"/>
            <consortium name="The Broad Institute Genome Sequencing Center for Infectious Disease"/>
            <person name="Wu L."/>
            <person name="Ma J."/>
        </authorList>
    </citation>
    <scope>NUCLEOTIDE SEQUENCE [LARGE SCALE GENOMIC DNA]</scope>
    <source>
        <strain evidence="3">VKM B-3226</strain>
    </source>
</reference>
<dbReference type="Gene3D" id="3.30.1380.10">
    <property type="match status" value="1"/>
</dbReference>
<dbReference type="InterPro" id="IPR013230">
    <property type="entry name" value="Peptidase_M15A_C"/>
</dbReference>
<organism evidence="2 3">
    <name type="scientific">Paracoccus simplex</name>
    <dbReference type="NCBI Taxonomy" id="2086346"/>
    <lineage>
        <taxon>Bacteria</taxon>
        <taxon>Pseudomonadati</taxon>
        <taxon>Pseudomonadota</taxon>
        <taxon>Alphaproteobacteria</taxon>
        <taxon>Rhodobacterales</taxon>
        <taxon>Paracoccaceae</taxon>
        <taxon>Paracoccus</taxon>
    </lineage>
</organism>
<dbReference type="Proteomes" id="UP001595596">
    <property type="component" value="Unassembled WGS sequence"/>
</dbReference>
<dbReference type="GO" id="GO:0004180">
    <property type="term" value="F:carboxypeptidase activity"/>
    <property type="evidence" value="ECO:0007669"/>
    <property type="project" value="UniProtKB-KW"/>
</dbReference>
<proteinExistence type="predicted"/>
<name>A0ABV7RYY1_9RHOB</name>
<accession>A0ABV7RYY1</accession>
<evidence type="ECO:0000313" key="3">
    <source>
        <dbReference type="Proteomes" id="UP001595596"/>
    </source>
</evidence>
<protein>
    <submittedName>
        <fullName evidence="2">D-Ala-D-Ala carboxypeptidase family metallohydrolase</fullName>
    </submittedName>
</protein>
<dbReference type="InterPro" id="IPR009045">
    <property type="entry name" value="Zn_M74/Hedgehog-like"/>
</dbReference>
<evidence type="ECO:0000259" key="1">
    <source>
        <dbReference type="Pfam" id="PF08291"/>
    </source>
</evidence>
<feature type="domain" description="Peptidase M15A C-terminal" evidence="1">
    <location>
        <begin position="31"/>
        <end position="108"/>
    </location>
</feature>
<keyword evidence="2" id="KW-0645">Protease</keyword>
<dbReference type="Pfam" id="PF08291">
    <property type="entry name" value="Peptidase_M15_3"/>
    <property type="match status" value="1"/>
</dbReference>
<keyword evidence="2" id="KW-0121">Carboxypeptidase</keyword>
<keyword evidence="2" id="KW-0378">Hydrolase</keyword>